<dbReference type="NCBIfam" id="TIGR00737">
    <property type="entry name" value="nifR3_yhdG"/>
    <property type="match status" value="1"/>
</dbReference>
<sequence length="354" mass="37751">MARWRQNEQLVTRPTVTGSPPLKIGNIAVANRVLLAPMSGITDAPFRKQVAALGAGLVVSEMTASEDLVHGRAMSIRRCDAIDGGPHVVQLAGCEPHWMAEGARIAEAGGADIIDINMGCPARHVTGGQSGSALMRDLDHALTLIEATIGAVRVPVTLKMRLGWDDSSRNAPELARRAQDAGVQLVTVHGRTRNQFYKGEADWRAVRAVRDAVTIPLVVNGDITSYQTAVDALDQSGADAVMIGRGAQGQPWLPGQIGRRLQGGAAEAMPSLSDQLGYLRELYDGVLGLYGERIGLRHARKHLGWSLDVAAAASGAPAATLKQWRTQILTDTNPARVHCALADAYDDFAWRAAA</sequence>
<comment type="similarity">
    <text evidence="7">Belongs to the dus family.</text>
</comment>
<evidence type="ECO:0000256" key="5">
    <source>
        <dbReference type="ARBA" id="ARBA00022857"/>
    </source>
</evidence>
<keyword evidence="9" id="KW-0547">Nucleotide-binding</keyword>
<dbReference type="SUPFAM" id="SSF51395">
    <property type="entry name" value="FMN-linked oxidoreductases"/>
    <property type="match status" value="1"/>
</dbReference>
<evidence type="ECO:0000256" key="1">
    <source>
        <dbReference type="ARBA" id="ARBA00001917"/>
    </source>
</evidence>
<feature type="binding site" evidence="9">
    <location>
        <position position="90"/>
    </location>
    <ligand>
        <name>FMN</name>
        <dbReference type="ChEBI" id="CHEBI:58210"/>
    </ligand>
</feature>
<comment type="caution">
    <text evidence="11">The sequence shown here is derived from an EMBL/GenBank/DDBJ whole genome shotgun (WGS) entry which is preliminary data.</text>
</comment>
<keyword evidence="6 7" id="KW-0560">Oxidoreductase</keyword>
<evidence type="ECO:0000256" key="7">
    <source>
        <dbReference type="PIRNR" id="PIRNR006621"/>
    </source>
</evidence>
<dbReference type="InterPro" id="IPR035587">
    <property type="entry name" value="DUS-like_FMN-bd"/>
</dbReference>
<feature type="domain" description="DUS-like FMN-binding" evidence="10">
    <location>
        <begin position="34"/>
        <end position="332"/>
    </location>
</feature>
<dbReference type="PIRSF" id="PIRSF006621">
    <property type="entry name" value="Dus"/>
    <property type="match status" value="1"/>
</dbReference>
<keyword evidence="3 7" id="KW-0288">FMN</keyword>
<feature type="binding site" evidence="9">
    <location>
        <position position="189"/>
    </location>
    <ligand>
        <name>FMN</name>
        <dbReference type="ChEBI" id="CHEBI:58210"/>
    </ligand>
</feature>
<organism evidence="11 12">
    <name type="scientific">Rhodopseudomonas palustris</name>
    <dbReference type="NCBI Taxonomy" id="1076"/>
    <lineage>
        <taxon>Bacteria</taxon>
        <taxon>Pseudomonadati</taxon>
        <taxon>Pseudomonadota</taxon>
        <taxon>Alphaproteobacteria</taxon>
        <taxon>Hyphomicrobiales</taxon>
        <taxon>Nitrobacteraceae</taxon>
        <taxon>Rhodopseudomonas</taxon>
    </lineage>
</organism>
<dbReference type="PANTHER" id="PTHR45846">
    <property type="entry name" value="TRNA-DIHYDROURIDINE(47) SYNTHASE [NAD(P)(+)]-LIKE"/>
    <property type="match status" value="1"/>
</dbReference>
<evidence type="ECO:0000256" key="4">
    <source>
        <dbReference type="ARBA" id="ARBA00022694"/>
    </source>
</evidence>
<keyword evidence="4 7" id="KW-0819">tRNA processing</keyword>
<name>A0A933S3L1_RHOPL</name>
<dbReference type="Proteomes" id="UP000782519">
    <property type="component" value="Unassembled WGS sequence"/>
</dbReference>
<dbReference type="Pfam" id="PF01207">
    <property type="entry name" value="Dus"/>
    <property type="match status" value="1"/>
</dbReference>
<feature type="active site" description="Proton donor" evidence="8">
    <location>
        <position position="120"/>
    </location>
</feature>
<dbReference type="Gene3D" id="3.20.20.70">
    <property type="entry name" value="Aldolase class I"/>
    <property type="match status" value="1"/>
</dbReference>
<dbReference type="InterPro" id="IPR018517">
    <property type="entry name" value="tRNA_hU_synthase_CS"/>
</dbReference>
<evidence type="ECO:0000313" key="11">
    <source>
        <dbReference type="EMBL" id="MBI5131882.1"/>
    </source>
</evidence>
<gene>
    <name evidence="11" type="primary">dusB</name>
    <name evidence="11" type="ORF">HZA66_20775</name>
</gene>
<proteinExistence type="inferred from homology"/>
<comment type="function">
    <text evidence="7">Catalyzes the synthesis of 5,6-dihydrouridine (D), a modified base found in the D-loop of most tRNAs, via the reduction of the C5-C6 double bond in target uridines.</text>
</comment>
<evidence type="ECO:0000313" key="12">
    <source>
        <dbReference type="Proteomes" id="UP000782519"/>
    </source>
</evidence>
<dbReference type="PANTHER" id="PTHR45846:SF1">
    <property type="entry name" value="TRNA-DIHYDROURIDINE(47) SYNTHASE [NAD(P)(+)]-LIKE"/>
    <property type="match status" value="1"/>
</dbReference>
<accession>A0A933S3L1</accession>
<keyword evidence="5" id="KW-0521">NADP</keyword>
<dbReference type="EMBL" id="JACRJB010000056">
    <property type="protein sequence ID" value="MBI5131882.1"/>
    <property type="molecule type" value="Genomic_DNA"/>
</dbReference>
<evidence type="ECO:0000256" key="3">
    <source>
        <dbReference type="ARBA" id="ARBA00022643"/>
    </source>
</evidence>
<dbReference type="PROSITE" id="PS01136">
    <property type="entry name" value="UPF0034"/>
    <property type="match status" value="1"/>
</dbReference>
<dbReference type="InterPro" id="IPR001269">
    <property type="entry name" value="DUS_fam"/>
</dbReference>
<feature type="binding site" evidence="9">
    <location>
        <position position="159"/>
    </location>
    <ligand>
        <name>FMN</name>
        <dbReference type="ChEBI" id="CHEBI:58210"/>
    </ligand>
</feature>
<evidence type="ECO:0000256" key="2">
    <source>
        <dbReference type="ARBA" id="ARBA00022630"/>
    </source>
</evidence>
<dbReference type="CDD" id="cd02801">
    <property type="entry name" value="DUS_like_FMN"/>
    <property type="match status" value="1"/>
</dbReference>
<dbReference type="GO" id="GO:0003723">
    <property type="term" value="F:RNA binding"/>
    <property type="evidence" value="ECO:0007669"/>
    <property type="project" value="TreeGrafter"/>
</dbReference>
<comment type="cofactor">
    <cofactor evidence="1 7 9">
        <name>FMN</name>
        <dbReference type="ChEBI" id="CHEBI:58210"/>
    </cofactor>
</comment>
<dbReference type="GO" id="GO:0017150">
    <property type="term" value="F:tRNA dihydrouridine synthase activity"/>
    <property type="evidence" value="ECO:0007669"/>
    <property type="project" value="InterPro"/>
</dbReference>
<evidence type="ECO:0000259" key="10">
    <source>
        <dbReference type="Pfam" id="PF01207"/>
    </source>
</evidence>
<dbReference type="GO" id="GO:0050660">
    <property type="term" value="F:flavin adenine dinucleotide binding"/>
    <property type="evidence" value="ECO:0007669"/>
    <property type="project" value="InterPro"/>
</dbReference>
<protein>
    <recommendedName>
        <fullName evidence="7">tRNA-dihydrouridine synthase</fullName>
        <ecNumber evidence="7">1.3.1.-</ecNumber>
    </recommendedName>
</protein>
<evidence type="ECO:0000256" key="9">
    <source>
        <dbReference type="PIRSR" id="PIRSR006621-2"/>
    </source>
</evidence>
<dbReference type="InterPro" id="IPR013785">
    <property type="entry name" value="Aldolase_TIM"/>
</dbReference>
<feature type="binding site" evidence="9">
    <location>
        <begin position="244"/>
        <end position="245"/>
    </location>
    <ligand>
        <name>FMN</name>
        <dbReference type="ChEBI" id="CHEBI:58210"/>
    </ligand>
</feature>
<evidence type="ECO:0000256" key="6">
    <source>
        <dbReference type="ARBA" id="ARBA00023002"/>
    </source>
</evidence>
<reference evidence="11" key="1">
    <citation type="submission" date="2020-07" db="EMBL/GenBank/DDBJ databases">
        <title>Huge and variable diversity of episymbiotic CPR bacteria and DPANN archaea in groundwater ecosystems.</title>
        <authorList>
            <person name="He C.Y."/>
            <person name="Keren R."/>
            <person name="Whittaker M."/>
            <person name="Farag I.F."/>
            <person name="Doudna J."/>
            <person name="Cate J.H.D."/>
            <person name="Banfield J.F."/>
        </authorList>
    </citation>
    <scope>NUCLEOTIDE SEQUENCE</scope>
    <source>
        <strain evidence="11">NC_groundwater_1818_Pr3_B-0.1um_66_35</strain>
    </source>
</reference>
<keyword evidence="2 7" id="KW-0285">Flavoprotein</keyword>
<dbReference type="InterPro" id="IPR004652">
    <property type="entry name" value="DusB-like"/>
</dbReference>
<evidence type="ECO:0000256" key="8">
    <source>
        <dbReference type="PIRSR" id="PIRSR006621-1"/>
    </source>
</evidence>
<dbReference type="AlphaFoldDB" id="A0A933S3L1"/>
<dbReference type="EC" id="1.3.1.-" evidence="7"/>